<keyword evidence="4" id="KW-1185">Reference proteome</keyword>
<proteinExistence type="predicted"/>
<dbReference type="GO" id="GO:0015074">
    <property type="term" value="P:DNA integration"/>
    <property type="evidence" value="ECO:0007669"/>
    <property type="project" value="InterPro"/>
</dbReference>
<protein>
    <recommendedName>
        <fullName evidence="2">Tyr recombinase domain-containing protein</fullName>
    </recommendedName>
</protein>
<comment type="caution">
    <text evidence="3">The sequence shown here is derived from an EMBL/GenBank/DDBJ whole genome shotgun (WGS) entry which is preliminary data.</text>
</comment>
<dbReference type="RefSeq" id="WP_063965174.1">
    <property type="nucleotide sequence ID" value="NZ_JBCNAN010000017.1"/>
</dbReference>
<name>A0A177L7P2_9BACI</name>
<organism evidence="3 4">
    <name type="scientific">Domibacillus aminovorans</name>
    <dbReference type="NCBI Taxonomy" id="29332"/>
    <lineage>
        <taxon>Bacteria</taxon>
        <taxon>Bacillati</taxon>
        <taxon>Bacillota</taxon>
        <taxon>Bacilli</taxon>
        <taxon>Bacillales</taxon>
        <taxon>Bacillaceae</taxon>
        <taxon>Domibacillus</taxon>
    </lineage>
</organism>
<dbReference type="GO" id="GO:0006310">
    <property type="term" value="P:DNA recombination"/>
    <property type="evidence" value="ECO:0007669"/>
    <property type="project" value="UniProtKB-KW"/>
</dbReference>
<dbReference type="PROSITE" id="PS51898">
    <property type="entry name" value="TYR_RECOMBINASE"/>
    <property type="match status" value="1"/>
</dbReference>
<evidence type="ECO:0000313" key="4">
    <source>
        <dbReference type="Proteomes" id="UP000076935"/>
    </source>
</evidence>
<reference evidence="3 4" key="1">
    <citation type="submission" date="2016-01" db="EMBL/GenBank/DDBJ databases">
        <title>Investigation of taxonomic status of Bacillus aminovorans.</title>
        <authorList>
            <person name="Verma A."/>
            <person name="Pal Y."/>
            <person name="Krishnamurthi S."/>
        </authorList>
    </citation>
    <scope>NUCLEOTIDE SEQUENCE [LARGE SCALE GENOMIC DNA]</scope>
    <source>
        <strain evidence="3 4">DSM 1314</strain>
    </source>
</reference>
<dbReference type="CDD" id="cd00397">
    <property type="entry name" value="DNA_BRE_C"/>
    <property type="match status" value="1"/>
</dbReference>
<dbReference type="SUPFAM" id="SSF56349">
    <property type="entry name" value="DNA breaking-rejoining enzymes"/>
    <property type="match status" value="1"/>
</dbReference>
<accession>A0A177L7P2</accession>
<keyword evidence="1" id="KW-0233">DNA recombination</keyword>
<dbReference type="EMBL" id="LQWY01000016">
    <property type="protein sequence ID" value="OAH61593.1"/>
    <property type="molecule type" value="Genomic_DNA"/>
</dbReference>
<dbReference type="InterPro" id="IPR002104">
    <property type="entry name" value="Integrase_catalytic"/>
</dbReference>
<dbReference type="Gene3D" id="1.10.443.10">
    <property type="entry name" value="Intergrase catalytic core"/>
    <property type="match status" value="1"/>
</dbReference>
<dbReference type="InterPro" id="IPR011010">
    <property type="entry name" value="DNA_brk_join_enz"/>
</dbReference>
<dbReference type="Pfam" id="PF00589">
    <property type="entry name" value="Phage_integrase"/>
    <property type="match status" value="1"/>
</dbReference>
<evidence type="ECO:0000259" key="2">
    <source>
        <dbReference type="PROSITE" id="PS51898"/>
    </source>
</evidence>
<dbReference type="AlphaFoldDB" id="A0A177L7P2"/>
<gene>
    <name evidence="3" type="ORF">AWH49_11620</name>
</gene>
<dbReference type="GO" id="GO:0003677">
    <property type="term" value="F:DNA binding"/>
    <property type="evidence" value="ECO:0007669"/>
    <property type="project" value="InterPro"/>
</dbReference>
<evidence type="ECO:0000313" key="3">
    <source>
        <dbReference type="EMBL" id="OAH61593.1"/>
    </source>
</evidence>
<feature type="domain" description="Tyr recombinase" evidence="2">
    <location>
        <begin position="1"/>
        <end position="106"/>
    </location>
</feature>
<sequence>MTKQLRRVLALYIEERGTLDTDILFVSMDNAPFAERSIQYQLKYYGKISGVGNYVSVSPHAFRRTFCRLKVEASTNLFLLQRLTGHSTLDMLRRYVQIFATDLITI</sequence>
<evidence type="ECO:0000256" key="1">
    <source>
        <dbReference type="ARBA" id="ARBA00023172"/>
    </source>
</evidence>
<dbReference type="Proteomes" id="UP000076935">
    <property type="component" value="Unassembled WGS sequence"/>
</dbReference>
<dbReference type="InterPro" id="IPR013762">
    <property type="entry name" value="Integrase-like_cat_sf"/>
</dbReference>